<dbReference type="PANTHER" id="PTHR12663:SF0">
    <property type="entry name" value="PRECOCIOUS DISSOCIATION OF SISTERS 5, ISOFORM A"/>
    <property type="match status" value="1"/>
</dbReference>
<dbReference type="Proteomes" id="UP001473302">
    <property type="component" value="Unassembled WGS sequence"/>
</dbReference>
<feature type="compositionally biased region" description="Polar residues" evidence="8">
    <location>
        <begin position="1198"/>
        <end position="1207"/>
    </location>
</feature>
<feature type="compositionally biased region" description="Basic and acidic residues" evidence="8">
    <location>
        <begin position="1117"/>
        <end position="1127"/>
    </location>
</feature>
<protein>
    <submittedName>
        <fullName evidence="9">Uncharacterized protein</fullName>
    </submittedName>
</protein>
<feature type="region of interest" description="Disordered" evidence="8">
    <location>
        <begin position="1117"/>
        <end position="1137"/>
    </location>
</feature>
<organism evidence="9 10">
    <name type="scientific">Mucor flavus</name>
    <dbReference type="NCBI Taxonomy" id="439312"/>
    <lineage>
        <taxon>Eukaryota</taxon>
        <taxon>Fungi</taxon>
        <taxon>Fungi incertae sedis</taxon>
        <taxon>Mucoromycota</taxon>
        <taxon>Mucoromycotina</taxon>
        <taxon>Mucoromycetes</taxon>
        <taxon>Mucorales</taxon>
        <taxon>Mucorineae</taxon>
        <taxon>Mucoraceae</taxon>
        <taxon>Mucor</taxon>
    </lineage>
</organism>
<dbReference type="Gene3D" id="1.25.10.10">
    <property type="entry name" value="Leucine-rich Repeat Variant"/>
    <property type="match status" value="1"/>
</dbReference>
<dbReference type="SUPFAM" id="SSF48371">
    <property type="entry name" value="ARM repeat"/>
    <property type="match status" value="1"/>
</dbReference>
<keyword evidence="6" id="KW-0131">Cell cycle</keyword>
<dbReference type="CDD" id="cd19953">
    <property type="entry name" value="PDS5"/>
    <property type="match status" value="1"/>
</dbReference>
<keyword evidence="4" id="KW-0498">Mitosis</keyword>
<evidence type="ECO:0000256" key="3">
    <source>
        <dbReference type="ARBA" id="ARBA00022618"/>
    </source>
</evidence>
<evidence type="ECO:0000256" key="7">
    <source>
        <dbReference type="SAM" id="Coils"/>
    </source>
</evidence>
<dbReference type="InterPro" id="IPR016024">
    <property type="entry name" value="ARM-type_fold"/>
</dbReference>
<dbReference type="PANTHER" id="PTHR12663">
    <property type="entry name" value="ANDROGEN INDUCED INHIBITOR OF PROLIFERATION AS3 / PDS5-RELATED"/>
    <property type="match status" value="1"/>
</dbReference>
<gene>
    <name evidence="9" type="ORF">MFLAVUS_000349</name>
</gene>
<reference evidence="9 10" key="1">
    <citation type="submission" date="2024-04" db="EMBL/GenBank/DDBJ databases">
        <title>genome sequences of Mucor flavus KT1a and Helicostylum pulchrum KT1b strains isolated from the surface of a dry-aged beef.</title>
        <authorList>
            <person name="Toyotome T."/>
            <person name="Hosono M."/>
            <person name="Torimaru M."/>
            <person name="Fukuda K."/>
            <person name="Mikami N."/>
        </authorList>
    </citation>
    <scope>NUCLEOTIDE SEQUENCE [LARGE SCALE GENOMIC DNA]</scope>
    <source>
        <strain evidence="9 10">KT1a</strain>
    </source>
</reference>
<evidence type="ECO:0000256" key="1">
    <source>
        <dbReference type="ARBA" id="ARBA00004123"/>
    </source>
</evidence>
<comment type="similarity">
    <text evidence="2">Belongs to the endosulfine family.</text>
</comment>
<dbReference type="InterPro" id="IPR039776">
    <property type="entry name" value="Pds5"/>
</dbReference>
<keyword evidence="5" id="KW-0539">Nucleus</keyword>
<feature type="coiled-coil region" evidence="7">
    <location>
        <begin position="37"/>
        <end position="64"/>
    </location>
</feature>
<feature type="region of interest" description="Disordered" evidence="8">
    <location>
        <begin position="1181"/>
        <end position="1226"/>
    </location>
</feature>
<evidence type="ECO:0000256" key="6">
    <source>
        <dbReference type="ARBA" id="ARBA00023306"/>
    </source>
</evidence>
<keyword evidence="7" id="KW-0175">Coiled coil</keyword>
<evidence type="ECO:0000313" key="9">
    <source>
        <dbReference type="EMBL" id="GAA5807000.1"/>
    </source>
</evidence>
<evidence type="ECO:0000256" key="5">
    <source>
        <dbReference type="ARBA" id="ARBA00023242"/>
    </source>
</evidence>
<dbReference type="InterPro" id="IPR006760">
    <property type="entry name" value="Endosulphine"/>
</dbReference>
<dbReference type="Pfam" id="PF20168">
    <property type="entry name" value="PDS5"/>
    <property type="match status" value="1"/>
</dbReference>
<keyword evidence="10" id="KW-1185">Reference proteome</keyword>
<proteinExistence type="inferred from homology"/>
<evidence type="ECO:0000256" key="4">
    <source>
        <dbReference type="ARBA" id="ARBA00022776"/>
    </source>
</evidence>
<dbReference type="EMBL" id="BAABUK010000002">
    <property type="protein sequence ID" value="GAA5807000.1"/>
    <property type="molecule type" value="Genomic_DNA"/>
</dbReference>
<evidence type="ECO:0000313" key="10">
    <source>
        <dbReference type="Proteomes" id="UP001473302"/>
    </source>
</evidence>
<name>A0ABP9YJG9_9FUNG</name>
<keyword evidence="3" id="KW-0132">Cell division</keyword>
<feature type="compositionally biased region" description="Polar residues" evidence="8">
    <location>
        <begin position="1217"/>
        <end position="1226"/>
    </location>
</feature>
<evidence type="ECO:0000256" key="2">
    <source>
        <dbReference type="ARBA" id="ARBA00010520"/>
    </source>
</evidence>
<dbReference type="Pfam" id="PF04667">
    <property type="entry name" value="Endosulfine"/>
    <property type="match status" value="1"/>
</dbReference>
<evidence type="ECO:0000256" key="8">
    <source>
        <dbReference type="SAM" id="MobiDB-lite"/>
    </source>
</evidence>
<accession>A0ABP9YJG9</accession>
<dbReference type="InterPro" id="IPR011989">
    <property type="entry name" value="ARM-like"/>
</dbReference>
<sequence length="1226" mass="138699">MDIDEPMDSQATGFSESQPSSLTFSQTLIGTSKALKVTELTALLKTLHEELKELDQNVDQDSLATVTKELIHKQLMKNTNKTIKALVACCLADIIRLHAPTCPYTMDQLKSIFSLFVNQLSHFGAETPDFQYHFYLLENLQSVKTFLLLNEMDNADELVLPMIDDFFKVTEKAGLARNVELCMTDVLIQLIEEVRILGPELTELILEQFEKFEKGSSNPAYLMALDICFACPNVLQRRVCQYFSDALISVSGDSESSTDEFEEVKKTHNLILKINAAAPDLLLNVLPLLQEEMKVDQLNIRQLATETMGQMFANPAPSVAEKYPLIWKTWLGRRDDKAIAVRVKWLEMCVDIYKNHLESVPELIECFKEKLSDPDDKVRATACKVVGEVDMESDLKTLDKALLESVAERTKDKKSSVRGVAMNTIGSIYQNCFSRIQANDKMAIEKVGWIPDTIFNRLYVGDSSVTMNLESTVQKYILPELENDLERTERLITIVESLEDKQKLAFTALVRKQKLFNENMNKYVTLCREHMENNNQSEHEVSKADEFMKYIAGHFPDKARTLNALRSFLNRESDRDIKLLKTCIDLDRDYKRVLIAKNKLLANLNEDQSAIVEIFQALLNRSCPLILNKTNVPQLLKLSKTAKGRRRNASTQRGIIARELLKEISTTYPTMYTAYMKDILQEIMSDNDSASEESLEILAEISKAKNGSMIYKPDMVERLMSYVANGSGNEVEYAAIALGNMKNANTVLADLSSNMCDELLLDSANLTSNLMALSQFALYAYNVITPSIDSTILFIESELLQAKTREFDDENNDWCSYEDLPELSQQKLIGVRLLVNYLTACKEQAEPEDYIVHKIFSILWELLDGSCEGAKANGVCAAETSHLRLGASQAIVSLTTFAKYTSELTVPKFEKLGITLQDTCYYVRYEFAESLMKGLQTEQIHPRYYALLFLCAHEPEEVLLKQVKSFIQKRLAATSVKQGESSVLDASLVRLIHLLAHHPDFSVATDDLDISARYLRFYISCVANADNVSLLYYILQNIKLSQDMVSPDLSENSYVLSDLACALIDSKCKEASWSLVPNEVRVTLHSDRLYRKLPSTTIQAETIKKNYLPNEYIQQLEKEHKSGEKRSRSSISGASKRQFSEEEKKVFRMYGKLPDRKDLLDHKLKERKYFDSGDYALSKAGKEPLAIGSEHPSPDTIPHSNPVSFPGSSPVKESPLVTETANETKQ</sequence>
<comment type="caution">
    <text evidence="9">The sequence shown here is derived from an EMBL/GenBank/DDBJ whole genome shotgun (WGS) entry which is preliminary data.</text>
</comment>
<comment type="subcellular location">
    <subcellularLocation>
        <location evidence="1">Nucleus</location>
    </subcellularLocation>
</comment>